<dbReference type="GO" id="GO:0006508">
    <property type="term" value="P:proteolysis"/>
    <property type="evidence" value="ECO:0007669"/>
    <property type="project" value="UniProtKB-KW"/>
</dbReference>
<protein>
    <recommendedName>
        <fullName evidence="6">MPN domain-containing protein</fullName>
    </recommendedName>
</protein>
<evidence type="ECO:0000256" key="5">
    <source>
        <dbReference type="ARBA" id="ARBA00023049"/>
    </source>
</evidence>
<keyword evidence="3" id="KW-0378">Hydrolase</keyword>
<dbReference type="KEGG" id="tvo:TVG1089125"/>
<dbReference type="GO" id="GO:0046872">
    <property type="term" value="F:metal ion binding"/>
    <property type="evidence" value="ECO:0007669"/>
    <property type="project" value="UniProtKB-KW"/>
</dbReference>
<dbReference type="GO" id="GO:0008237">
    <property type="term" value="F:metallopeptidase activity"/>
    <property type="evidence" value="ECO:0007669"/>
    <property type="project" value="UniProtKB-KW"/>
</dbReference>
<proteinExistence type="predicted"/>
<dbReference type="Proteomes" id="UP000001017">
    <property type="component" value="Chromosome"/>
</dbReference>
<dbReference type="OrthoDB" id="4612at2157"/>
<reference evidence="7 8" key="1">
    <citation type="journal article" date="1999" name="Proc. Jpn. Acad.">
        <title>Determination of the complete genomic DNA sequence of Thermoplasma volvanium GSS1.</title>
        <authorList>
            <person name="Kawashima T."/>
            <person name="Yamamoto Y."/>
            <person name="Aramaki H."/>
            <person name="Nunoshiba T."/>
            <person name="Kawamoto T."/>
            <person name="Watanabe K."/>
            <person name="Yamazaki M."/>
            <person name="Kanehori K."/>
            <person name="Amano N."/>
            <person name="Ohya Y."/>
            <person name="Makino K."/>
            <person name="Suzuki M."/>
        </authorList>
    </citation>
    <scope>NUCLEOTIDE SEQUENCE [LARGE SCALE GENOMIC DNA]</scope>
    <source>
        <strain evidence="8">ATCC 51530 / DSM 4299 / JCM 9571 / NBRC 15438 / GSS1</strain>
    </source>
</reference>
<evidence type="ECO:0000256" key="2">
    <source>
        <dbReference type="ARBA" id="ARBA00022723"/>
    </source>
</evidence>
<reference evidence="7 8" key="2">
    <citation type="journal article" date="2000" name="Proc. Natl. Acad. Sci. U.S.A.">
        <title>Archaeal adaptation to higher temperatures revealed by genomic sequence of Thermoplasma volcanium.</title>
        <authorList>
            <person name="Kawashima T."/>
            <person name="Amano N."/>
            <person name="Koike H."/>
            <person name="Makino S."/>
            <person name="Higuchi S."/>
            <person name="Kawashima-Ohya Y."/>
            <person name="Watanabe K."/>
            <person name="Yamazaki M."/>
            <person name="Kanehori K."/>
            <person name="Kawamoto T."/>
            <person name="Nunoshiba T."/>
            <person name="Yamamoto Y."/>
            <person name="Aramaki H."/>
            <person name="Makino K."/>
            <person name="Suzuki M."/>
        </authorList>
    </citation>
    <scope>NUCLEOTIDE SEQUENCE [LARGE SCALE GENOMIC DNA]</scope>
    <source>
        <strain evidence="8">ATCC 51530 / DSM 4299 / JCM 9571 / NBRC 15438 / GSS1</strain>
    </source>
</reference>
<dbReference type="InterPro" id="IPR037518">
    <property type="entry name" value="MPN"/>
</dbReference>
<dbReference type="AlphaFoldDB" id="Q979U6"/>
<keyword evidence="4" id="KW-0862">Zinc</keyword>
<dbReference type="GeneID" id="1441175"/>
<evidence type="ECO:0000313" key="8">
    <source>
        <dbReference type="Proteomes" id="UP000001017"/>
    </source>
</evidence>
<keyword evidence="5" id="KW-0482">Metalloprotease</keyword>
<keyword evidence="8" id="KW-1185">Reference proteome</keyword>
<evidence type="ECO:0000256" key="1">
    <source>
        <dbReference type="ARBA" id="ARBA00022670"/>
    </source>
</evidence>
<name>Q979U6_THEVO</name>
<dbReference type="SUPFAM" id="SSF102712">
    <property type="entry name" value="JAB1/MPN domain"/>
    <property type="match status" value="1"/>
</dbReference>
<accession>Q979U6</accession>
<dbReference type="InterPro" id="IPR028090">
    <property type="entry name" value="JAB_dom_prok"/>
</dbReference>
<gene>
    <name evidence="7" type="ORF">TVG1089125</name>
</gene>
<dbReference type="RefSeq" id="WP_010917293.1">
    <property type="nucleotide sequence ID" value="NC_002689.2"/>
</dbReference>
<keyword evidence="1" id="KW-0645">Protease</keyword>
<dbReference type="Pfam" id="PF14464">
    <property type="entry name" value="Prok-JAB"/>
    <property type="match status" value="1"/>
</dbReference>
<evidence type="ECO:0000256" key="3">
    <source>
        <dbReference type="ARBA" id="ARBA00022801"/>
    </source>
</evidence>
<evidence type="ECO:0000256" key="4">
    <source>
        <dbReference type="ARBA" id="ARBA00022833"/>
    </source>
</evidence>
<organism evidence="7 8">
    <name type="scientific">Thermoplasma volcanium (strain ATCC 51530 / DSM 4299 / JCM 9571 / NBRC 15438 / GSS1)</name>
    <dbReference type="NCBI Taxonomy" id="273116"/>
    <lineage>
        <taxon>Archaea</taxon>
        <taxon>Methanobacteriati</taxon>
        <taxon>Thermoplasmatota</taxon>
        <taxon>Thermoplasmata</taxon>
        <taxon>Thermoplasmatales</taxon>
        <taxon>Thermoplasmataceae</taxon>
        <taxon>Thermoplasma</taxon>
    </lineage>
</organism>
<dbReference type="EMBL" id="BA000011">
    <property type="protein sequence ID" value="BAB60206.1"/>
    <property type="molecule type" value="Genomic_DNA"/>
</dbReference>
<dbReference type="HOGENOM" id="CLU_116578_1_0_2"/>
<dbReference type="PhylomeDB" id="Q979U6"/>
<evidence type="ECO:0000313" key="7">
    <source>
        <dbReference type="EMBL" id="BAB60206.1"/>
    </source>
</evidence>
<dbReference type="Gene3D" id="3.40.140.10">
    <property type="entry name" value="Cytidine Deaminase, domain 2"/>
    <property type="match status" value="1"/>
</dbReference>
<dbReference type="PROSITE" id="PS50249">
    <property type="entry name" value="MPN"/>
    <property type="match status" value="1"/>
</dbReference>
<sequence length="122" mass="13899">MWLIKKDTLQMIMEASKDSYPREFGALLRAEDNVIYEIALVPGTIQSDRYTLFYMYSKPIDFSLVGSVHSHPSGITKPSDEDLRMFSLTGKIHIIVGYPYNLKDYSAYDRSGNKVPLEIIGD</sequence>
<dbReference type="eggNOG" id="arCOG01139">
    <property type="taxonomic scope" value="Archaea"/>
</dbReference>
<evidence type="ECO:0000259" key="6">
    <source>
        <dbReference type="PROSITE" id="PS50249"/>
    </source>
</evidence>
<dbReference type="STRING" id="273116.gene:9381858"/>
<dbReference type="CDD" id="cd08072">
    <property type="entry name" value="MPN_archaeal"/>
    <property type="match status" value="1"/>
</dbReference>
<keyword evidence="2" id="KW-0479">Metal-binding</keyword>
<feature type="domain" description="MPN" evidence="6">
    <location>
        <begin position="1"/>
        <end position="122"/>
    </location>
</feature>
<dbReference type="PaxDb" id="273116-14325302"/>